<evidence type="ECO:0000259" key="1">
    <source>
        <dbReference type="Pfam" id="PF07687"/>
    </source>
</evidence>
<dbReference type="SUPFAM" id="SSF53187">
    <property type="entry name" value="Zn-dependent exopeptidases"/>
    <property type="match status" value="1"/>
</dbReference>
<dbReference type="SUPFAM" id="SSF55031">
    <property type="entry name" value="Bacterial exopeptidase dimerisation domain"/>
    <property type="match status" value="1"/>
</dbReference>
<dbReference type="EMBL" id="BRXR01000001">
    <property type="protein sequence ID" value="GLC28934.1"/>
    <property type="molecule type" value="Genomic_DNA"/>
</dbReference>
<dbReference type="PANTHER" id="PTHR11014:SF63">
    <property type="entry name" value="METALLOPEPTIDASE, PUTATIVE (AFU_ORTHOLOGUE AFUA_6G09600)-RELATED"/>
    <property type="match status" value="1"/>
</dbReference>
<dbReference type="CDD" id="cd03886">
    <property type="entry name" value="M20_Acy1"/>
    <property type="match status" value="1"/>
</dbReference>
<dbReference type="Pfam" id="PF07687">
    <property type="entry name" value="M20_dimer"/>
    <property type="match status" value="1"/>
</dbReference>
<dbReference type="RefSeq" id="WP_264848207.1">
    <property type="nucleotide sequence ID" value="NZ_BRXR01000001.1"/>
</dbReference>
<accession>A0ABQ5N147</accession>
<keyword evidence="3" id="KW-1185">Reference proteome</keyword>
<comment type="caution">
    <text evidence="2">The sequence shown here is derived from an EMBL/GenBank/DDBJ whole genome shotgun (WGS) entry which is preliminary data.</text>
</comment>
<protein>
    <submittedName>
        <fullName evidence="2">Amidohydrolase</fullName>
    </submittedName>
</protein>
<dbReference type="NCBIfam" id="TIGR01891">
    <property type="entry name" value="amidohydrolases"/>
    <property type="match status" value="1"/>
</dbReference>
<dbReference type="Gene3D" id="3.30.70.360">
    <property type="match status" value="1"/>
</dbReference>
<dbReference type="Pfam" id="PF01546">
    <property type="entry name" value="Peptidase_M20"/>
    <property type="match status" value="1"/>
</dbReference>
<dbReference type="InterPro" id="IPR002933">
    <property type="entry name" value="Peptidase_M20"/>
</dbReference>
<dbReference type="InterPro" id="IPR036264">
    <property type="entry name" value="Bact_exopeptidase_dim_dom"/>
</dbReference>
<dbReference type="Proteomes" id="UP001208567">
    <property type="component" value="Unassembled WGS sequence"/>
</dbReference>
<dbReference type="Gene3D" id="3.40.630.10">
    <property type="entry name" value="Zn peptidases"/>
    <property type="match status" value="1"/>
</dbReference>
<feature type="domain" description="Peptidase M20 dimerisation" evidence="1">
    <location>
        <begin position="169"/>
        <end position="256"/>
    </location>
</feature>
<name>A0ABQ5N147_9CLOT</name>
<dbReference type="PANTHER" id="PTHR11014">
    <property type="entry name" value="PEPTIDASE M20 FAMILY MEMBER"/>
    <property type="match status" value="1"/>
</dbReference>
<evidence type="ECO:0000313" key="3">
    <source>
        <dbReference type="Proteomes" id="UP001208567"/>
    </source>
</evidence>
<dbReference type="InterPro" id="IPR017439">
    <property type="entry name" value="Amidohydrolase"/>
</dbReference>
<dbReference type="PIRSF" id="PIRSF005962">
    <property type="entry name" value="Pept_M20D_amidohydro"/>
    <property type="match status" value="1"/>
</dbReference>
<proteinExistence type="predicted"/>
<sequence>MNIKGIIEENIEIVKELRQKLHDNAELSYEEHNTQKIILEFLNHLGLDTKSMANTGVVATLNCGEDCIAIRADIDALPVNGVSHACGHDFHMAVALGTALALKKIGYKKCVKFIFQPAEEAEGGALPMINEGVLESPKVTQMIGFHVWPNVKVGTIEVTSGPSMASVDDFHINFKGKGGHAAMPNLCKNPIYPALDFIETMGIKSRIEVDPLNSHVITFASIQCGSAPNVIADNCKIMGTVRTFDNTLRTKLHQDVIHTANLSAEKFDCSVDINYNLQYPPVISDNLLTKKFIEVTKTLIGNDKVLPLEKTFAAEDFSFFAEKVPSVHFRLGIAENSIGIEPLHSPNFSASEDCLFNGIYIITNFILNL</sequence>
<reference evidence="2 3" key="1">
    <citation type="journal article" date="2024" name="Int. J. Syst. Evol. Microbiol.">
        <title>Clostridium omnivorum sp. nov., isolated from anoxic soil under the treatment of reductive soil disinfestation.</title>
        <authorList>
            <person name="Ueki A."/>
            <person name="Tonouchi A."/>
            <person name="Kaku N."/>
            <person name="Honma S."/>
            <person name="Ueki K."/>
        </authorList>
    </citation>
    <scope>NUCLEOTIDE SEQUENCE [LARGE SCALE GENOMIC DNA]</scope>
    <source>
        <strain evidence="2 3">E14</strain>
    </source>
</reference>
<organism evidence="2 3">
    <name type="scientific">Clostridium omnivorum</name>
    <dbReference type="NCBI Taxonomy" id="1604902"/>
    <lineage>
        <taxon>Bacteria</taxon>
        <taxon>Bacillati</taxon>
        <taxon>Bacillota</taxon>
        <taxon>Clostridia</taxon>
        <taxon>Eubacteriales</taxon>
        <taxon>Clostridiaceae</taxon>
        <taxon>Clostridium</taxon>
    </lineage>
</organism>
<evidence type="ECO:0000313" key="2">
    <source>
        <dbReference type="EMBL" id="GLC28934.1"/>
    </source>
</evidence>
<dbReference type="InterPro" id="IPR011650">
    <property type="entry name" value="Peptidase_M20_dimer"/>
</dbReference>
<gene>
    <name evidence="2" type="ORF">bsdE14_03440</name>
</gene>